<feature type="transmembrane region" description="Helical" evidence="6">
    <location>
        <begin position="113"/>
        <end position="135"/>
    </location>
</feature>
<accession>A0ABD0YA82</accession>
<evidence type="ECO:0000313" key="7">
    <source>
        <dbReference type="EMBL" id="KAL1124250.1"/>
    </source>
</evidence>
<dbReference type="AlphaFoldDB" id="A0ABD0YA82"/>
<evidence type="ECO:0000256" key="6">
    <source>
        <dbReference type="SAM" id="Phobius"/>
    </source>
</evidence>
<keyword evidence="5 6" id="KW-0472">Membrane</keyword>
<gene>
    <name evidence="7" type="ORF">AAG570_002020</name>
</gene>
<evidence type="ECO:0000256" key="4">
    <source>
        <dbReference type="ARBA" id="ARBA00022989"/>
    </source>
</evidence>
<evidence type="ECO:0000313" key="8">
    <source>
        <dbReference type="Proteomes" id="UP001558652"/>
    </source>
</evidence>
<keyword evidence="3 6" id="KW-0812">Transmembrane</keyword>
<dbReference type="EMBL" id="JBFDAA010000011">
    <property type="protein sequence ID" value="KAL1124250.1"/>
    <property type="molecule type" value="Genomic_DNA"/>
</dbReference>
<comment type="caution">
    <text evidence="7">The sequence shown here is derived from an EMBL/GenBank/DDBJ whole genome shotgun (WGS) entry which is preliminary data.</text>
</comment>
<organism evidence="7 8">
    <name type="scientific">Ranatra chinensis</name>
    <dbReference type="NCBI Taxonomy" id="642074"/>
    <lineage>
        <taxon>Eukaryota</taxon>
        <taxon>Metazoa</taxon>
        <taxon>Ecdysozoa</taxon>
        <taxon>Arthropoda</taxon>
        <taxon>Hexapoda</taxon>
        <taxon>Insecta</taxon>
        <taxon>Pterygota</taxon>
        <taxon>Neoptera</taxon>
        <taxon>Paraneoptera</taxon>
        <taxon>Hemiptera</taxon>
        <taxon>Heteroptera</taxon>
        <taxon>Panheteroptera</taxon>
        <taxon>Nepomorpha</taxon>
        <taxon>Nepidae</taxon>
        <taxon>Ranatrinae</taxon>
        <taxon>Ranatra</taxon>
    </lineage>
</organism>
<comment type="subcellular location">
    <subcellularLocation>
        <location evidence="1">Membrane</location>
        <topology evidence="1">Multi-pass membrane protein</topology>
    </subcellularLocation>
</comment>
<protein>
    <submittedName>
        <fullName evidence="7">Uncharacterized protein</fullName>
    </submittedName>
</protein>
<evidence type="ECO:0000256" key="2">
    <source>
        <dbReference type="ARBA" id="ARBA00006939"/>
    </source>
</evidence>
<evidence type="ECO:0000256" key="3">
    <source>
        <dbReference type="ARBA" id="ARBA00022692"/>
    </source>
</evidence>
<keyword evidence="8" id="KW-1185">Reference proteome</keyword>
<dbReference type="InterPro" id="IPR003689">
    <property type="entry name" value="ZIP"/>
</dbReference>
<evidence type="ECO:0000256" key="1">
    <source>
        <dbReference type="ARBA" id="ARBA00004141"/>
    </source>
</evidence>
<evidence type="ECO:0000256" key="5">
    <source>
        <dbReference type="ARBA" id="ARBA00023136"/>
    </source>
</evidence>
<sequence>MENLGLGNLRFEHTVMVHRRPGGQFEEVHHSLNLHSHNHTSANTTGTTRSEECLSPERMLSAYGLGADHDVAISPAGFHHICPAIVYQLDEKVCTRPTALPHPSHLNNVTLVVWLYASLSILVISVCGLIGVSVVPLLADRPLFGSLLTALSALALGTLTGDALLHLLPHVSYHLLTYNLY</sequence>
<dbReference type="InterPro" id="IPR050799">
    <property type="entry name" value="ZIP_Transporter"/>
</dbReference>
<dbReference type="Proteomes" id="UP001558652">
    <property type="component" value="Unassembled WGS sequence"/>
</dbReference>
<reference evidence="7 8" key="1">
    <citation type="submission" date="2024-07" db="EMBL/GenBank/DDBJ databases">
        <title>Chromosome-level genome assembly of the water stick insect Ranatra chinensis (Heteroptera: Nepidae).</title>
        <authorList>
            <person name="Liu X."/>
        </authorList>
    </citation>
    <scope>NUCLEOTIDE SEQUENCE [LARGE SCALE GENOMIC DNA]</scope>
    <source>
        <strain evidence="7">Cailab_2021Rc</strain>
        <tissue evidence="7">Muscle</tissue>
    </source>
</reference>
<proteinExistence type="inferred from homology"/>
<dbReference type="GO" id="GO:0016020">
    <property type="term" value="C:membrane"/>
    <property type="evidence" value="ECO:0007669"/>
    <property type="project" value="UniProtKB-SubCell"/>
</dbReference>
<comment type="similarity">
    <text evidence="2">Belongs to the ZIP transporter (TC 2.A.5) family.</text>
</comment>
<keyword evidence="4 6" id="KW-1133">Transmembrane helix</keyword>
<feature type="transmembrane region" description="Helical" evidence="6">
    <location>
        <begin position="147"/>
        <end position="168"/>
    </location>
</feature>
<name>A0ABD0YA82_9HEMI</name>
<dbReference type="PANTHER" id="PTHR12191">
    <property type="entry name" value="SOLUTE CARRIER FAMILY 39"/>
    <property type="match status" value="1"/>
</dbReference>
<dbReference type="PANTHER" id="PTHR12191:SF37">
    <property type="entry name" value="ZINC TRANSPORTER FOI"/>
    <property type="match status" value="1"/>
</dbReference>
<dbReference type="Pfam" id="PF02535">
    <property type="entry name" value="Zip"/>
    <property type="match status" value="1"/>
</dbReference>